<evidence type="ECO:0000256" key="2">
    <source>
        <dbReference type="ARBA" id="ARBA00007092"/>
    </source>
</evidence>
<evidence type="ECO:0000256" key="8">
    <source>
        <dbReference type="PIRSR" id="PIRSR604808-3"/>
    </source>
</evidence>
<dbReference type="CDD" id="cd09087">
    <property type="entry name" value="Ape1-like_AP-endo"/>
    <property type="match status" value="1"/>
</dbReference>
<comment type="cofactor">
    <cofactor evidence="7">
        <name>Mg(2+)</name>
        <dbReference type="ChEBI" id="CHEBI:18420"/>
    </cofactor>
    <cofactor evidence="7">
        <name>Mn(2+)</name>
        <dbReference type="ChEBI" id="CHEBI:29035"/>
    </cofactor>
    <text evidence="7">Probably binds two magnesium or manganese ions per subunit.</text>
</comment>
<dbReference type="InterPro" id="IPR004808">
    <property type="entry name" value="AP_endonuc_1"/>
</dbReference>
<evidence type="ECO:0000313" key="11">
    <source>
        <dbReference type="EMBL" id="MCH6269617.1"/>
    </source>
</evidence>
<evidence type="ECO:0000256" key="1">
    <source>
        <dbReference type="ARBA" id="ARBA00001936"/>
    </source>
</evidence>
<dbReference type="RefSeq" id="WP_213145266.1">
    <property type="nucleotide sequence ID" value="NZ_JAGYPE020000121.1"/>
</dbReference>
<dbReference type="GO" id="GO:0046872">
    <property type="term" value="F:metal ion binding"/>
    <property type="evidence" value="ECO:0007669"/>
    <property type="project" value="UniProtKB-KW"/>
</dbReference>
<accession>A0A942YBA6</accession>
<dbReference type="GO" id="GO:0008081">
    <property type="term" value="F:phosphoric diester hydrolase activity"/>
    <property type="evidence" value="ECO:0007669"/>
    <property type="project" value="TreeGrafter"/>
</dbReference>
<evidence type="ECO:0000256" key="3">
    <source>
        <dbReference type="ARBA" id="ARBA00022723"/>
    </source>
</evidence>
<feature type="binding site" evidence="7">
    <location>
        <position position="242"/>
    </location>
    <ligand>
        <name>Mg(2+)</name>
        <dbReference type="ChEBI" id="CHEBI:18420"/>
        <label>1</label>
    </ligand>
</feature>
<dbReference type="NCBIfam" id="TIGR00633">
    <property type="entry name" value="xth"/>
    <property type="match status" value="1"/>
</dbReference>
<feature type="site" description="Important for catalytic activity" evidence="8">
    <location>
        <position position="216"/>
    </location>
</feature>
<dbReference type="GO" id="GO:0003906">
    <property type="term" value="F:DNA-(apurinic or apyrimidinic site) endonuclease activity"/>
    <property type="evidence" value="ECO:0007669"/>
    <property type="project" value="TreeGrafter"/>
</dbReference>
<dbReference type="GO" id="GO:0006284">
    <property type="term" value="P:base-excision repair"/>
    <property type="evidence" value="ECO:0007669"/>
    <property type="project" value="TreeGrafter"/>
</dbReference>
<keyword evidence="12" id="KW-1185">Reference proteome</keyword>
<keyword evidence="4 10" id="KW-0378">Hydrolase</keyword>
<dbReference type="EMBL" id="JAGYPE020000121">
    <property type="protein sequence ID" value="MCH6269617.1"/>
    <property type="molecule type" value="Genomic_DNA"/>
</dbReference>
<feature type="active site" description="Proton acceptor" evidence="6">
    <location>
        <position position="242"/>
    </location>
</feature>
<feature type="binding site" evidence="7">
    <location>
        <position position="7"/>
    </location>
    <ligand>
        <name>Mg(2+)</name>
        <dbReference type="ChEBI" id="CHEBI:18420"/>
        <label>1</label>
    </ligand>
</feature>
<keyword evidence="3 7" id="KW-0479">Metal-binding</keyword>
<feature type="binding site" evidence="7">
    <location>
        <position position="35"/>
    </location>
    <ligand>
        <name>Mg(2+)</name>
        <dbReference type="ChEBI" id="CHEBI:18420"/>
        <label>1</label>
    </ligand>
</feature>
<comment type="cofactor">
    <cofactor evidence="1">
        <name>Mn(2+)</name>
        <dbReference type="ChEBI" id="CHEBI:29035"/>
    </cofactor>
</comment>
<evidence type="ECO:0000256" key="5">
    <source>
        <dbReference type="ARBA" id="ARBA00022842"/>
    </source>
</evidence>
<feature type="binding site" evidence="7">
    <location>
        <position position="146"/>
    </location>
    <ligand>
        <name>Mg(2+)</name>
        <dbReference type="ChEBI" id="CHEBI:18420"/>
        <label>1</label>
    </ligand>
</feature>
<feature type="binding site" evidence="7">
    <location>
        <position position="144"/>
    </location>
    <ligand>
        <name>Mg(2+)</name>
        <dbReference type="ChEBI" id="CHEBI:18420"/>
        <label>1</label>
    </ligand>
</feature>
<evidence type="ECO:0000259" key="9">
    <source>
        <dbReference type="Pfam" id="PF03372"/>
    </source>
</evidence>
<evidence type="ECO:0000313" key="10">
    <source>
        <dbReference type="EMBL" id="MBS4185482.1"/>
    </source>
</evidence>
<keyword evidence="5 7" id="KW-0460">Magnesium</keyword>
<dbReference type="InterPro" id="IPR005135">
    <property type="entry name" value="Endo/exonuclease/phosphatase"/>
</dbReference>
<protein>
    <submittedName>
        <fullName evidence="10">Exodeoxyribonuclease III</fullName>
        <ecNumber evidence="10">3.1.11.2</ecNumber>
    </submittedName>
</protein>
<evidence type="ECO:0000256" key="6">
    <source>
        <dbReference type="PIRSR" id="PIRSR604808-1"/>
    </source>
</evidence>
<dbReference type="PROSITE" id="PS00727">
    <property type="entry name" value="AP_NUCLEASE_F1_2"/>
    <property type="match status" value="1"/>
</dbReference>
<dbReference type="Pfam" id="PF03372">
    <property type="entry name" value="Exo_endo_phos"/>
    <property type="match status" value="1"/>
</dbReference>
<feature type="active site" evidence="6">
    <location>
        <position position="105"/>
    </location>
</feature>
<feature type="site" description="Interaction with DNA substrate" evidence="8">
    <location>
        <position position="242"/>
    </location>
</feature>
<dbReference type="InterPro" id="IPR036691">
    <property type="entry name" value="Endo/exonu/phosph_ase_sf"/>
</dbReference>
<proteinExistence type="inferred from homology"/>
<dbReference type="EC" id="3.1.11.2" evidence="10"/>
<dbReference type="GO" id="GO:0008311">
    <property type="term" value="F:double-stranded DNA 3'-5' DNA exonuclease activity"/>
    <property type="evidence" value="ECO:0007669"/>
    <property type="project" value="UniProtKB-EC"/>
</dbReference>
<comment type="similarity">
    <text evidence="2">Belongs to the DNA repair enzymes AP/ExoA family.</text>
</comment>
<dbReference type="AlphaFoldDB" id="A0A942YBA6"/>
<dbReference type="InterPro" id="IPR020848">
    <property type="entry name" value="AP_endonuclease_F1_CS"/>
</dbReference>
<evidence type="ECO:0000313" key="12">
    <source>
        <dbReference type="Proteomes" id="UP000677265"/>
    </source>
</evidence>
<keyword evidence="7" id="KW-0464">Manganese</keyword>
<dbReference type="PROSITE" id="PS00726">
    <property type="entry name" value="AP_NUCLEASE_F1_1"/>
    <property type="match status" value="1"/>
</dbReference>
<sequence length="250" mass="29038">MKLVSWNVNGLRACVKKGFLEYFHEVDADIFCIQETKLQEGQISLDLEGYHQYWNYAVKKGYSGTAVFTKAEPLSVKYGVGQEDDENEGRILTLEFPDFFLVNVYTPNSQRDLARLGYRLEWEVRILQHLQELDKIKPVVFCGDLNVAHMEIDLRNPKSNVGNSGFTDEERAKMSTLLKAGFVDSFRHFYPDKEGAYTWWSYMNKVRERNIGWRIDYFIVSQTLSERLKNADIHAHVMGSDHCPVVLEIH</sequence>
<dbReference type="Proteomes" id="UP000677265">
    <property type="component" value="Unassembled WGS sequence"/>
</dbReference>
<feature type="binding site" evidence="7">
    <location>
        <position position="241"/>
    </location>
    <ligand>
        <name>Mg(2+)</name>
        <dbReference type="ChEBI" id="CHEBI:18420"/>
        <label>1</label>
    </ligand>
</feature>
<dbReference type="PANTHER" id="PTHR22748">
    <property type="entry name" value="AP ENDONUCLEASE"/>
    <property type="match status" value="1"/>
</dbReference>
<dbReference type="PANTHER" id="PTHR22748:SF6">
    <property type="entry name" value="DNA-(APURINIC OR APYRIMIDINIC SITE) ENDONUCLEASE"/>
    <property type="match status" value="1"/>
</dbReference>
<organism evidence="10">
    <name type="scientific">Neobacillus citreus</name>
    <dbReference type="NCBI Taxonomy" id="2833578"/>
    <lineage>
        <taxon>Bacteria</taxon>
        <taxon>Bacillati</taxon>
        <taxon>Bacillota</taxon>
        <taxon>Bacilli</taxon>
        <taxon>Bacillales</taxon>
        <taxon>Bacillaceae</taxon>
        <taxon>Neobacillus</taxon>
    </lineage>
</organism>
<name>A0A942YBA6_9BACI</name>
<evidence type="ECO:0000256" key="4">
    <source>
        <dbReference type="ARBA" id="ARBA00022801"/>
    </source>
</evidence>
<dbReference type="Gene3D" id="3.60.10.10">
    <property type="entry name" value="Endonuclease/exonuclease/phosphatase"/>
    <property type="match status" value="1"/>
</dbReference>
<dbReference type="EMBL" id="JAGYPE010000005">
    <property type="protein sequence ID" value="MBS4185482.1"/>
    <property type="molecule type" value="Genomic_DNA"/>
</dbReference>
<feature type="domain" description="Endonuclease/exonuclease/phosphatase" evidence="9">
    <location>
        <begin position="4"/>
        <end position="242"/>
    </location>
</feature>
<dbReference type="PROSITE" id="PS51435">
    <property type="entry name" value="AP_NUCLEASE_F1_4"/>
    <property type="match status" value="1"/>
</dbReference>
<dbReference type="FunFam" id="3.60.10.10:FF:000034">
    <property type="entry name" value="Exodeoxyribonuclease III"/>
    <property type="match status" value="1"/>
</dbReference>
<reference evidence="10" key="1">
    <citation type="submission" date="2021-05" db="EMBL/GenBank/DDBJ databases">
        <title>Novel Bacillus species.</title>
        <authorList>
            <person name="Liu G."/>
        </authorList>
    </citation>
    <scope>NUCLEOTIDE SEQUENCE</scope>
    <source>
        <strain evidence="10 12">FJAT-50051</strain>
    </source>
</reference>
<dbReference type="InterPro" id="IPR020847">
    <property type="entry name" value="AP_endonuclease_F1_BS"/>
</dbReference>
<dbReference type="NCBIfam" id="TIGR00195">
    <property type="entry name" value="exoDNase_III"/>
    <property type="match status" value="1"/>
</dbReference>
<gene>
    <name evidence="10" type="primary">xth</name>
    <name evidence="11" type="ORF">KHB02_029220</name>
    <name evidence="10" type="ORF">KHB02_29280</name>
</gene>
<dbReference type="GO" id="GO:0003677">
    <property type="term" value="F:DNA binding"/>
    <property type="evidence" value="ECO:0007669"/>
    <property type="project" value="InterPro"/>
</dbReference>
<comment type="caution">
    <text evidence="10">The sequence shown here is derived from an EMBL/GenBank/DDBJ whole genome shotgun (WGS) entry which is preliminary data.</text>
</comment>
<feature type="site" description="Transition state stabilizer" evidence="8">
    <location>
        <position position="146"/>
    </location>
</feature>
<dbReference type="SUPFAM" id="SSF56219">
    <property type="entry name" value="DNase I-like"/>
    <property type="match status" value="1"/>
</dbReference>
<feature type="active site" description="Proton donor/acceptor" evidence="6">
    <location>
        <position position="144"/>
    </location>
</feature>
<evidence type="ECO:0000256" key="7">
    <source>
        <dbReference type="PIRSR" id="PIRSR604808-2"/>
    </source>
</evidence>